<dbReference type="Gene3D" id="3.30.160.20">
    <property type="match status" value="1"/>
</dbReference>
<evidence type="ECO:0000256" key="6">
    <source>
        <dbReference type="ARBA" id="ARBA00039335"/>
    </source>
</evidence>
<evidence type="ECO:0000256" key="7">
    <source>
        <dbReference type="ARBA" id="ARBA00041606"/>
    </source>
</evidence>
<keyword evidence="4" id="KW-0496">Mitochondrion</keyword>
<dbReference type="InterPro" id="IPR013810">
    <property type="entry name" value="Ribosomal_uS5_N"/>
</dbReference>
<dbReference type="GO" id="GO:0003723">
    <property type="term" value="F:RNA binding"/>
    <property type="evidence" value="ECO:0007669"/>
    <property type="project" value="InterPro"/>
</dbReference>
<feature type="region of interest" description="Disordered" evidence="11">
    <location>
        <begin position="113"/>
        <end position="132"/>
    </location>
</feature>
<proteinExistence type="inferred from homology"/>
<dbReference type="FunFam" id="3.30.230.10:FF:000002">
    <property type="entry name" value="30S ribosomal protein S5"/>
    <property type="match status" value="1"/>
</dbReference>
<evidence type="ECO:0000313" key="13">
    <source>
        <dbReference type="EMBL" id="KAJ1528782.1"/>
    </source>
</evidence>
<dbReference type="PANTHER" id="PTHR48277">
    <property type="entry name" value="MITOCHONDRIAL RIBOSOMAL PROTEIN S5"/>
    <property type="match status" value="1"/>
</dbReference>
<comment type="similarity">
    <text evidence="2 10">Belongs to the universal ribosomal protein uS5 family.</text>
</comment>
<evidence type="ECO:0000256" key="5">
    <source>
        <dbReference type="ARBA" id="ARBA00023274"/>
    </source>
</evidence>
<organism evidence="13 14">
    <name type="scientific">Megalurothrips usitatus</name>
    <name type="common">bean blossom thrips</name>
    <dbReference type="NCBI Taxonomy" id="439358"/>
    <lineage>
        <taxon>Eukaryota</taxon>
        <taxon>Metazoa</taxon>
        <taxon>Ecdysozoa</taxon>
        <taxon>Arthropoda</taxon>
        <taxon>Hexapoda</taxon>
        <taxon>Insecta</taxon>
        <taxon>Pterygota</taxon>
        <taxon>Neoptera</taxon>
        <taxon>Paraneoptera</taxon>
        <taxon>Thysanoptera</taxon>
        <taxon>Terebrantia</taxon>
        <taxon>Thripoidea</taxon>
        <taxon>Thripidae</taxon>
        <taxon>Megalurothrips</taxon>
    </lineage>
</organism>
<dbReference type="GO" id="GO:0005743">
    <property type="term" value="C:mitochondrial inner membrane"/>
    <property type="evidence" value="ECO:0007669"/>
    <property type="project" value="UniProtKB-ARBA"/>
</dbReference>
<keyword evidence="14" id="KW-1185">Reference proteome</keyword>
<protein>
    <recommendedName>
        <fullName evidence="6">Small ribosomal subunit protein uS5m</fullName>
    </recommendedName>
    <alternativeName>
        <fullName evidence="7">28S ribosomal protein S5, mitochondrial</fullName>
    </alternativeName>
</protein>
<dbReference type="Gene3D" id="3.30.230.10">
    <property type="match status" value="1"/>
</dbReference>
<keyword evidence="5 9" id="KW-0687">Ribonucleoprotein</keyword>
<evidence type="ECO:0000256" key="8">
    <source>
        <dbReference type="ARBA" id="ARBA00062683"/>
    </source>
</evidence>
<dbReference type="GO" id="GO:0005763">
    <property type="term" value="C:mitochondrial small ribosomal subunit"/>
    <property type="evidence" value="ECO:0007669"/>
    <property type="project" value="UniProtKB-ARBA"/>
</dbReference>
<accession>A0AAV7XR65</accession>
<reference evidence="13" key="1">
    <citation type="submission" date="2022-12" db="EMBL/GenBank/DDBJ databases">
        <title>Chromosome-level genome assembly of the bean flower thrips Megalurothrips usitatus.</title>
        <authorList>
            <person name="Ma L."/>
            <person name="Liu Q."/>
            <person name="Li H."/>
            <person name="Cai W."/>
        </authorList>
    </citation>
    <scope>NUCLEOTIDE SEQUENCE</scope>
    <source>
        <strain evidence="13">Cailab_2022a</strain>
    </source>
</reference>
<evidence type="ECO:0000256" key="3">
    <source>
        <dbReference type="ARBA" id="ARBA00022980"/>
    </source>
</evidence>
<name>A0AAV7XR65_9NEOP</name>
<dbReference type="Proteomes" id="UP001075354">
    <property type="component" value="Chromosome 4"/>
</dbReference>
<sequence>MIGQMRAAFAKLVIAGQAQLPLSRICLQLTCPNVQQVRSAVTGFNSHNSDQLWKSISVVSKNGARRGRGKKVNARVIKDLYRNQVLGDGKVKMVWPGLNTSVVRGRQIVQQEKLDTPKEDPNEAVREAKEEKLARRKLHPLDRGFSSANICGRNLKNTTNLELHKDFDFRVVDNRNVCHMTGLVGRYQTAAVVVACGNGNGLIGLGAGKSMLRLKAVQKASTRAMNRLVYIERHNNHTVLHDFFSHFYATKVFVSRKPEGHGLKCHRVIALICKLAGIKDIHVKVEGSTMPMNVAKAFVLGLVRQKTYQDLAEDKKLHVVEFDSLRRNFPNVLASPTVCRKNADIPTTESLDFTQHALDGRVRYVKPRQPPFFTKLKGWEVHLKKEERSRGYRQNLYELTAKYGETRSFLADKYPEARQKNKIYKF</sequence>
<dbReference type="AlphaFoldDB" id="A0AAV7XR65"/>
<comment type="subcellular location">
    <subcellularLocation>
        <location evidence="1">Mitochondrion</location>
    </subcellularLocation>
</comment>
<dbReference type="Pfam" id="PF21251">
    <property type="entry name" value="Ribosomal_uS5m_N"/>
    <property type="match status" value="1"/>
</dbReference>
<evidence type="ECO:0000256" key="1">
    <source>
        <dbReference type="ARBA" id="ARBA00004173"/>
    </source>
</evidence>
<keyword evidence="3 9" id="KW-0689">Ribosomal protein</keyword>
<dbReference type="Pfam" id="PF03719">
    <property type="entry name" value="Ribosomal_S5_C"/>
    <property type="match status" value="1"/>
</dbReference>
<dbReference type="EMBL" id="JAPTSV010000004">
    <property type="protein sequence ID" value="KAJ1528782.1"/>
    <property type="molecule type" value="Genomic_DNA"/>
</dbReference>
<dbReference type="InterPro" id="IPR048584">
    <property type="entry name" value="Ribosomal_uS5m_N"/>
</dbReference>
<evidence type="ECO:0000259" key="12">
    <source>
        <dbReference type="PROSITE" id="PS50881"/>
    </source>
</evidence>
<feature type="domain" description="S5 DRBM" evidence="12">
    <location>
        <begin position="185"/>
        <end position="231"/>
    </location>
</feature>
<dbReference type="Pfam" id="PF00333">
    <property type="entry name" value="Ribosomal_S5"/>
    <property type="match status" value="1"/>
</dbReference>
<gene>
    <name evidence="13" type="ORF">ONE63_007165</name>
</gene>
<evidence type="ECO:0000256" key="4">
    <source>
        <dbReference type="ARBA" id="ARBA00023128"/>
    </source>
</evidence>
<dbReference type="SUPFAM" id="SSF54768">
    <property type="entry name" value="dsRNA-binding domain-like"/>
    <property type="match status" value="1"/>
</dbReference>
<dbReference type="GO" id="GO:0003735">
    <property type="term" value="F:structural constituent of ribosome"/>
    <property type="evidence" value="ECO:0007669"/>
    <property type="project" value="UniProtKB-UniRule"/>
</dbReference>
<dbReference type="InterPro" id="IPR005324">
    <property type="entry name" value="Ribosomal_uS5_C"/>
</dbReference>
<evidence type="ECO:0000256" key="2">
    <source>
        <dbReference type="ARBA" id="ARBA00008945"/>
    </source>
</evidence>
<dbReference type="InterPro" id="IPR000851">
    <property type="entry name" value="Ribosomal_uS5"/>
</dbReference>
<dbReference type="SUPFAM" id="SSF54211">
    <property type="entry name" value="Ribosomal protein S5 domain 2-like"/>
    <property type="match status" value="1"/>
</dbReference>
<dbReference type="PROSITE" id="PS50881">
    <property type="entry name" value="S5_DSRBD"/>
    <property type="match status" value="1"/>
</dbReference>
<evidence type="ECO:0000313" key="14">
    <source>
        <dbReference type="Proteomes" id="UP001075354"/>
    </source>
</evidence>
<dbReference type="InterPro" id="IPR020568">
    <property type="entry name" value="Ribosomal_Su5_D2-typ_SF"/>
</dbReference>
<evidence type="ECO:0000256" key="9">
    <source>
        <dbReference type="PROSITE-ProRule" id="PRU00268"/>
    </source>
</evidence>
<dbReference type="FunFam" id="3.30.160.20:FF:000022">
    <property type="entry name" value="28S ribosomal protein S5, mitochondrial"/>
    <property type="match status" value="1"/>
</dbReference>
<comment type="caution">
    <text evidence="13">The sequence shown here is derived from an EMBL/GenBank/DDBJ whole genome shotgun (WGS) entry which is preliminary data.</text>
</comment>
<comment type="subunit">
    <text evidence="8">Component of the mitochondrial ribosome small subunit (28S) which comprises a 12S rRNA and about 30 distinct proteins.</text>
</comment>
<dbReference type="InterPro" id="IPR014721">
    <property type="entry name" value="Ribsml_uS5_D2-typ_fold_subgr"/>
</dbReference>
<dbReference type="PANTHER" id="PTHR48277:SF1">
    <property type="entry name" value="MITOCHONDRIAL RIBOSOMAL PROTEIN S5"/>
    <property type="match status" value="1"/>
</dbReference>
<evidence type="ECO:0000256" key="10">
    <source>
        <dbReference type="RuleBase" id="RU003823"/>
    </source>
</evidence>
<dbReference type="GO" id="GO:0006412">
    <property type="term" value="P:translation"/>
    <property type="evidence" value="ECO:0007669"/>
    <property type="project" value="InterPro"/>
</dbReference>
<evidence type="ECO:0000256" key="11">
    <source>
        <dbReference type="SAM" id="MobiDB-lite"/>
    </source>
</evidence>